<evidence type="ECO:0000256" key="3">
    <source>
        <dbReference type="ARBA" id="ARBA00022692"/>
    </source>
</evidence>
<name>A0ABW5G9H1_9PSEU</name>
<feature type="transmembrane region" description="Helical" evidence="6">
    <location>
        <begin position="32"/>
        <end position="53"/>
    </location>
</feature>
<gene>
    <name evidence="7" type="ORF">ACFSXZ_39225</name>
</gene>
<accession>A0ABW5G9H1</accession>
<keyword evidence="8" id="KW-1185">Reference proteome</keyword>
<evidence type="ECO:0000256" key="2">
    <source>
        <dbReference type="ARBA" id="ARBA00005587"/>
    </source>
</evidence>
<feature type="transmembrane region" description="Helical" evidence="6">
    <location>
        <begin position="144"/>
        <end position="171"/>
    </location>
</feature>
<feature type="transmembrane region" description="Helical" evidence="6">
    <location>
        <begin position="59"/>
        <end position="79"/>
    </location>
</feature>
<reference evidence="8" key="1">
    <citation type="journal article" date="2019" name="Int. J. Syst. Evol. Microbiol.">
        <title>The Global Catalogue of Microorganisms (GCM) 10K type strain sequencing project: providing services to taxonomists for standard genome sequencing and annotation.</title>
        <authorList>
            <consortium name="The Broad Institute Genomics Platform"/>
            <consortium name="The Broad Institute Genome Sequencing Center for Infectious Disease"/>
            <person name="Wu L."/>
            <person name="Ma J."/>
        </authorList>
    </citation>
    <scope>NUCLEOTIDE SEQUENCE [LARGE SCALE GENOMIC DNA]</scope>
    <source>
        <strain evidence="8">CGMCC 4.7645</strain>
    </source>
</reference>
<keyword evidence="3 6" id="KW-0812">Transmembrane</keyword>
<evidence type="ECO:0000256" key="4">
    <source>
        <dbReference type="ARBA" id="ARBA00022989"/>
    </source>
</evidence>
<dbReference type="InterPro" id="IPR000791">
    <property type="entry name" value="Gpr1/Fun34/SatP-like"/>
</dbReference>
<protein>
    <submittedName>
        <fullName evidence="7">Acetate uptake transporter</fullName>
    </submittedName>
</protein>
<evidence type="ECO:0000256" key="5">
    <source>
        <dbReference type="ARBA" id="ARBA00023136"/>
    </source>
</evidence>
<organism evidence="7 8">
    <name type="scientific">Amycolatopsis pigmentata</name>
    <dbReference type="NCBI Taxonomy" id="450801"/>
    <lineage>
        <taxon>Bacteria</taxon>
        <taxon>Bacillati</taxon>
        <taxon>Actinomycetota</taxon>
        <taxon>Actinomycetes</taxon>
        <taxon>Pseudonocardiales</taxon>
        <taxon>Pseudonocardiaceae</taxon>
        <taxon>Amycolatopsis</taxon>
    </lineage>
</organism>
<dbReference type="NCBIfam" id="NF038013">
    <property type="entry name" value="AceTr_1"/>
    <property type="match status" value="1"/>
</dbReference>
<keyword evidence="5 6" id="KW-0472">Membrane</keyword>
<dbReference type="InterPro" id="IPR051633">
    <property type="entry name" value="AceTr"/>
</dbReference>
<dbReference type="EMBL" id="JBHUKR010000027">
    <property type="protein sequence ID" value="MFD2422372.1"/>
    <property type="molecule type" value="Genomic_DNA"/>
</dbReference>
<comment type="caution">
    <text evidence="7">The sequence shown here is derived from an EMBL/GenBank/DDBJ whole genome shotgun (WGS) entry which is preliminary data.</text>
</comment>
<evidence type="ECO:0000256" key="1">
    <source>
        <dbReference type="ARBA" id="ARBA00004141"/>
    </source>
</evidence>
<feature type="transmembrane region" description="Helical" evidence="6">
    <location>
        <begin position="177"/>
        <end position="199"/>
    </location>
</feature>
<comment type="similarity">
    <text evidence="2">Belongs to the acetate uptake transporter (AceTr) (TC 2.A.96) family.</text>
</comment>
<feature type="transmembrane region" description="Helical" evidence="6">
    <location>
        <begin position="117"/>
        <end position="137"/>
    </location>
</feature>
<keyword evidence="4 6" id="KW-1133">Transmembrane helix</keyword>
<evidence type="ECO:0000313" key="8">
    <source>
        <dbReference type="Proteomes" id="UP001597417"/>
    </source>
</evidence>
<dbReference type="PANTHER" id="PTHR31123:SF1">
    <property type="entry name" value="ACCUMULATION OF DYADS PROTEIN 2-RELATED"/>
    <property type="match status" value="1"/>
</dbReference>
<dbReference type="RefSeq" id="WP_378271422.1">
    <property type="nucleotide sequence ID" value="NZ_JBHUKR010000027.1"/>
</dbReference>
<dbReference type="PANTHER" id="PTHR31123">
    <property type="entry name" value="ACCUMULATION OF DYADS PROTEIN 2-RELATED"/>
    <property type="match status" value="1"/>
</dbReference>
<proteinExistence type="inferred from homology"/>
<sequence>MAETGTESTTSVVATGDQAVDPTAHIADPAPLGLAAFAMTTFVLSAFNSGLVANHALEAVVLPLALFYGGLGQFLAGMWEFRKGNTFGALAFSSYGAFWLSFAAYVKFVAPGLGSDAATATGLYLLAWTIFTAYMTVAAARVNAAVLAVFVFLTLTFLFLTVGSLAGAAGMAKLGGWLGLVTAVLAWYTSFAGVANFTWKRTILPVFPLAPAGR</sequence>
<feature type="transmembrane region" description="Helical" evidence="6">
    <location>
        <begin position="86"/>
        <end position="105"/>
    </location>
</feature>
<evidence type="ECO:0000313" key="7">
    <source>
        <dbReference type="EMBL" id="MFD2422372.1"/>
    </source>
</evidence>
<dbReference type="Pfam" id="PF01184">
    <property type="entry name" value="Gpr1_Fun34_YaaH"/>
    <property type="match status" value="1"/>
</dbReference>
<evidence type="ECO:0000256" key="6">
    <source>
        <dbReference type="SAM" id="Phobius"/>
    </source>
</evidence>
<dbReference type="Proteomes" id="UP001597417">
    <property type="component" value="Unassembled WGS sequence"/>
</dbReference>
<comment type="subcellular location">
    <subcellularLocation>
        <location evidence="1">Membrane</location>
        <topology evidence="1">Multi-pass membrane protein</topology>
    </subcellularLocation>
</comment>